<comment type="similarity">
    <text evidence="1 3">Belongs to the thiolase-like superfamily. Beta-ketoacyl-ACP synthases family.</text>
</comment>
<dbReference type="EC" id="2.3.1.-" evidence="5"/>
<sequence length="442" mass="46439">MEPTRVVVTGLGAVSPLGLGADSMWAGLREGRCGIGRIKAFDPDGLPCELAGEVPDYSIQDHVPRKYRKSCKLMCRDIELAVIAARLAVVASGLVTKGIDPDNVGVDPARMAVNMGAGIISCEMPELAPAVAVSTADGRFDVRRWGREGLDHVTPLWLLKYLPNMLACHIGIIHDAQGPSNTITCAEASAHLAIAEAAQIIARGDSDIALAGAAEAKVNPALMVRQILLKRTNNTCNDRPSEACRPFDANASGSVFGEGGGVLVIESLDHARRRGAKILAELVGIGQSHSLGPAYAQLEPDGQAVRIAIEKALDDADIDARRLDLLIPHGTGVPQDDLAEARGVEAALGEVIDRVPVWPTKSMLSTTGAASGALDAIAAVLAITTGTIPAARNFEKAADGCRLRIATESVRRPIEHAICCSYTHGGQTAALVLKRYDEGATE</sequence>
<dbReference type="SUPFAM" id="SSF53901">
    <property type="entry name" value="Thiolase-like"/>
    <property type="match status" value="2"/>
</dbReference>
<dbReference type="InterPro" id="IPR020841">
    <property type="entry name" value="PKS_Beta-ketoAc_synthase_dom"/>
</dbReference>
<dbReference type="Proteomes" id="UP001431776">
    <property type="component" value="Unassembled WGS sequence"/>
</dbReference>
<name>A0AAW6TY39_9BACT</name>
<dbReference type="PANTHER" id="PTHR11712:SF336">
    <property type="entry name" value="3-OXOACYL-[ACYL-CARRIER-PROTEIN] SYNTHASE, MITOCHONDRIAL"/>
    <property type="match status" value="1"/>
</dbReference>
<dbReference type="InterPro" id="IPR014031">
    <property type="entry name" value="Ketoacyl_synth_C"/>
</dbReference>
<dbReference type="PANTHER" id="PTHR11712">
    <property type="entry name" value="POLYKETIDE SYNTHASE-RELATED"/>
    <property type="match status" value="1"/>
</dbReference>
<dbReference type="InterPro" id="IPR000794">
    <property type="entry name" value="Beta-ketoacyl_synthase"/>
</dbReference>
<reference evidence="5" key="1">
    <citation type="submission" date="2023-05" db="EMBL/GenBank/DDBJ databases">
        <title>Anaerotaeda fermentans gen. nov., sp. nov., a novel anaerobic planctomycete of the new family within the order Sedimentisphaerales isolated from Taman Peninsula, Russia.</title>
        <authorList>
            <person name="Khomyakova M.A."/>
            <person name="Merkel A.Y."/>
            <person name="Slobodkin A.I."/>
        </authorList>
    </citation>
    <scope>NUCLEOTIDE SEQUENCE</scope>
    <source>
        <strain evidence="5">M17dextr</strain>
    </source>
</reference>
<dbReference type="GO" id="GO:0005829">
    <property type="term" value="C:cytosol"/>
    <property type="evidence" value="ECO:0007669"/>
    <property type="project" value="TreeGrafter"/>
</dbReference>
<dbReference type="PROSITE" id="PS52004">
    <property type="entry name" value="KS3_2"/>
    <property type="match status" value="1"/>
</dbReference>
<feature type="domain" description="Ketosynthase family 3 (KS3)" evidence="4">
    <location>
        <begin position="3"/>
        <end position="435"/>
    </location>
</feature>
<dbReference type="Pfam" id="PF02801">
    <property type="entry name" value="Ketoacyl-synt_C"/>
    <property type="match status" value="1"/>
</dbReference>
<keyword evidence="5" id="KW-0012">Acyltransferase</keyword>
<dbReference type="GO" id="GO:0006633">
    <property type="term" value="P:fatty acid biosynthetic process"/>
    <property type="evidence" value="ECO:0007669"/>
    <property type="project" value="TreeGrafter"/>
</dbReference>
<dbReference type="RefSeq" id="WP_349243339.1">
    <property type="nucleotide sequence ID" value="NZ_JASCXX010000002.1"/>
</dbReference>
<evidence type="ECO:0000256" key="1">
    <source>
        <dbReference type="ARBA" id="ARBA00008467"/>
    </source>
</evidence>
<dbReference type="EMBL" id="JASCXX010000002">
    <property type="protein sequence ID" value="MDI6447928.1"/>
    <property type="molecule type" value="Genomic_DNA"/>
</dbReference>
<dbReference type="Pfam" id="PF00109">
    <property type="entry name" value="ketoacyl-synt"/>
    <property type="match status" value="1"/>
</dbReference>
<dbReference type="Gene3D" id="3.40.47.10">
    <property type="match status" value="2"/>
</dbReference>
<dbReference type="CDD" id="cd00834">
    <property type="entry name" value="KAS_I_II"/>
    <property type="match status" value="1"/>
</dbReference>
<accession>A0AAW6TY39</accession>
<evidence type="ECO:0000256" key="3">
    <source>
        <dbReference type="RuleBase" id="RU003694"/>
    </source>
</evidence>
<protein>
    <submittedName>
        <fullName evidence="5">Beta-ketoacyl-[acyl-carrier-protein] synthase family protein</fullName>
        <ecNumber evidence="5">2.3.1.-</ecNumber>
    </submittedName>
</protein>
<dbReference type="GO" id="GO:0004315">
    <property type="term" value="F:3-oxoacyl-[acyl-carrier-protein] synthase activity"/>
    <property type="evidence" value="ECO:0007669"/>
    <property type="project" value="TreeGrafter"/>
</dbReference>
<evidence type="ECO:0000313" key="5">
    <source>
        <dbReference type="EMBL" id="MDI6447928.1"/>
    </source>
</evidence>
<evidence type="ECO:0000259" key="4">
    <source>
        <dbReference type="PROSITE" id="PS52004"/>
    </source>
</evidence>
<dbReference type="AlphaFoldDB" id="A0AAW6TY39"/>
<evidence type="ECO:0000313" key="6">
    <source>
        <dbReference type="Proteomes" id="UP001431776"/>
    </source>
</evidence>
<evidence type="ECO:0000256" key="2">
    <source>
        <dbReference type="ARBA" id="ARBA00022679"/>
    </source>
</evidence>
<dbReference type="SMART" id="SM00825">
    <property type="entry name" value="PKS_KS"/>
    <property type="match status" value="1"/>
</dbReference>
<proteinExistence type="inferred from homology"/>
<organism evidence="5 6">
    <name type="scientific">Anaerobaca lacustris</name>
    <dbReference type="NCBI Taxonomy" id="3044600"/>
    <lineage>
        <taxon>Bacteria</taxon>
        <taxon>Pseudomonadati</taxon>
        <taxon>Planctomycetota</taxon>
        <taxon>Phycisphaerae</taxon>
        <taxon>Sedimentisphaerales</taxon>
        <taxon>Anaerobacaceae</taxon>
        <taxon>Anaerobaca</taxon>
    </lineage>
</organism>
<comment type="caution">
    <text evidence="5">The sequence shown here is derived from an EMBL/GenBank/DDBJ whole genome shotgun (WGS) entry which is preliminary data.</text>
</comment>
<keyword evidence="2 3" id="KW-0808">Transferase</keyword>
<dbReference type="InterPro" id="IPR016039">
    <property type="entry name" value="Thiolase-like"/>
</dbReference>
<gene>
    <name evidence="5" type="ORF">QJ522_02635</name>
</gene>
<dbReference type="InterPro" id="IPR014030">
    <property type="entry name" value="Ketoacyl_synth_N"/>
</dbReference>
<keyword evidence="6" id="KW-1185">Reference proteome</keyword>